<dbReference type="GO" id="GO:0015980">
    <property type="term" value="P:energy derivation by oxidation of organic compounds"/>
    <property type="evidence" value="ECO:0007669"/>
    <property type="project" value="UniProtKB-ARBA"/>
</dbReference>
<evidence type="ECO:0000256" key="3">
    <source>
        <dbReference type="ARBA" id="ARBA00022798"/>
    </source>
</evidence>
<keyword evidence="5" id="KW-0520">NAD</keyword>
<dbReference type="SUPFAM" id="SSF56796">
    <property type="entry name" value="Dehydroquinate synthase-like"/>
    <property type="match status" value="1"/>
</dbReference>
<dbReference type="EC" id="1.1.1.6" evidence="7"/>
<evidence type="ECO:0000256" key="5">
    <source>
        <dbReference type="ARBA" id="ARBA00023027"/>
    </source>
</evidence>
<protein>
    <recommendedName>
        <fullName evidence="8">Glycerol dehydrogenase</fullName>
        <ecNumber evidence="7">1.1.1.6</ecNumber>
    </recommendedName>
</protein>
<dbReference type="PROSITE" id="PS00060">
    <property type="entry name" value="ADH_IRON_2"/>
    <property type="match status" value="1"/>
</dbReference>
<dbReference type="GO" id="GO:0005829">
    <property type="term" value="C:cytosol"/>
    <property type="evidence" value="ECO:0007669"/>
    <property type="project" value="TreeGrafter"/>
</dbReference>
<dbReference type="PROSITE" id="PS00913">
    <property type="entry name" value="ADH_IRON_1"/>
    <property type="match status" value="1"/>
</dbReference>
<feature type="domain" description="Alcohol dehydrogenase iron-type/glycerol dehydrogenase GldA" evidence="10">
    <location>
        <begin position="8"/>
        <end position="154"/>
    </location>
</feature>
<dbReference type="InterPro" id="IPR016205">
    <property type="entry name" value="Glycerol_DH"/>
</dbReference>
<dbReference type="PANTHER" id="PTHR43616:SF5">
    <property type="entry name" value="GLYCEROL DEHYDROGENASE 1"/>
    <property type="match status" value="1"/>
</dbReference>
<dbReference type="InterPro" id="IPR001670">
    <property type="entry name" value="ADH_Fe/GldA"/>
</dbReference>
<dbReference type="GO" id="GO:0046872">
    <property type="term" value="F:metal ion binding"/>
    <property type="evidence" value="ECO:0007669"/>
    <property type="project" value="UniProtKB-KW"/>
</dbReference>
<gene>
    <name evidence="11" type="primary">gldA_1</name>
    <name evidence="11" type="ORF">NCTC204_01779</name>
</gene>
<dbReference type="PANTHER" id="PTHR43616">
    <property type="entry name" value="GLYCEROL DEHYDROGENASE"/>
    <property type="match status" value="1"/>
</dbReference>
<dbReference type="CDD" id="cd08170">
    <property type="entry name" value="GlyDH"/>
    <property type="match status" value="1"/>
</dbReference>
<dbReference type="EMBL" id="UGMD01000002">
    <property type="protein sequence ID" value="STU84305.1"/>
    <property type="molecule type" value="Genomic_DNA"/>
</dbReference>
<evidence type="ECO:0000256" key="7">
    <source>
        <dbReference type="ARBA" id="ARBA00039147"/>
    </source>
</evidence>
<keyword evidence="4 11" id="KW-0560">Oxidoreductase</keyword>
<dbReference type="Proteomes" id="UP000255192">
    <property type="component" value="Unassembled WGS sequence"/>
</dbReference>
<evidence type="ECO:0000256" key="9">
    <source>
        <dbReference type="ARBA" id="ARBA00049006"/>
    </source>
</evidence>
<proteinExistence type="inferred from homology"/>
<keyword evidence="2" id="KW-0479">Metal-binding</keyword>
<reference evidence="11 12" key="1">
    <citation type="submission" date="2018-06" db="EMBL/GenBank/DDBJ databases">
        <authorList>
            <consortium name="Pathogen Informatics"/>
            <person name="Doyle S."/>
        </authorList>
    </citation>
    <scope>NUCLEOTIDE SEQUENCE [LARGE SCALE GENOMIC DNA]</scope>
    <source>
        <strain evidence="11 12">NCTC204</strain>
    </source>
</reference>
<evidence type="ECO:0000313" key="12">
    <source>
        <dbReference type="Proteomes" id="UP000255192"/>
    </source>
</evidence>
<dbReference type="Gene3D" id="1.20.1090.10">
    <property type="entry name" value="Dehydroquinate synthase-like - alpha domain"/>
    <property type="match status" value="1"/>
</dbReference>
<keyword evidence="3" id="KW-0319">Glycerol metabolism</keyword>
<dbReference type="AlphaFoldDB" id="A0A377ZSK0"/>
<dbReference type="Pfam" id="PF00465">
    <property type="entry name" value="Fe-ADH"/>
    <property type="match status" value="1"/>
</dbReference>
<organism evidence="11 12">
    <name type="scientific">Klebsiella pneumoniae</name>
    <dbReference type="NCBI Taxonomy" id="573"/>
    <lineage>
        <taxon>Bacteria</taxon>
        <taxon>Pseudomonadati</taxon>
        <taxon>Pseudomonadota</taxon>
        <taxon>Gammaproteobacteria</taxon>
        <taxon>Enterobacterales</taxon>
        <taxon>Enterobacteriaceae</taxon>
        <taxon>Klebsiella/Raoultella group</taxon>
        <taxon>Klebsiella</taxon>
        <taxon>Klebsiella pneumoniae complex</taxon>
    </lineage>
</organism>
<dbReference type="GO" id="GO:0008888">
    <property type="term" value="F:glycerol dehydrogenase (NAD+) activity"/>
    <property type="evidence" value="ECO:0007669"/>
    <property type="project" value="UniProtKB-EC"/>
</dbReference>
<evidence type="ECO:0000256" key="6">
    <source>
        <dbReference type="ARBA" id="ARBA00037918"/>
    </source>
</evidence>
<name>A0A377ZSK0_KLEPN</name>
<evidence type="ECO:0000256" key="8">
    <source>
        <dbReference type="ARBA" id="ARBA00040132"/>
    </source>
</evidence>
<dbReference type="NCBIfam" id="NF006941">
    <property type="entry name" value="PRK09423.1"/>
    <property type="match status" value="1"/>
</dbReference>
<comment type="similarity">
    <text evidence="1">Belongs to the iron-containing alcohol dehydrogenase family.</text>
</comment>
<evidence type="ECO:0000313" key="11">
    <source>
        <dbReference type="EMBL" id="STU84305.1"/>
    </source>
</evidence>
<dbReference type="GO" id="GO:0019563">
    <property type="term" value="P:glycerol catabolic process"/>
    <property type="evidence" value="ECO:0007669"/>
    <property type="project" value="UniProtKB-ARBA"/>
</dbReference>
<evidence type="ECO:0000259" key="10">
    <source>
        <dbReference type="Pfam" id="PF00465"/>
    </source>
</evidence>
<comment type="pathway">
    <text evidence="6">Polyol metabolism; glycerol fermentation; glycerone phosphate from glycerol (oxidative route): step 1/2.</text>
</comment>
<evidence type="ECO:0000256" key="2">
    <source>
        <dbReference type="ARBA" id="ARBA00022723"/>
    </source>
</evidence>
<dbReference type="InterPro" id="IPR018211">
    <property type="entry name" value="ADH_Fe_CS"/>
</dbReference>
<dbReference type="Gene3D" id="3.40.50.1970">
    <property type="match status" value="1"/>
</dbReference>
<comment type="catalytic activity">
    <reaction evidence="9">
        <text>glycerol + NAD(+) = dihydroxyacetone + NADH + H(+)</text>
        <dbReference type="Rhea" id="RHEA:13769"/>
        <dbReference type="ChEBI" id="CHEBI:15378"/>
        <dbReference type="ChEBI" id="CHEBI:16016"/>
        <dbReference type="ChEBI" id="CHEBI:17754"/>
        <dbReference type="ChEBI" id="CHEBI:57540"/>
        <dbReference type="ChEBI" id="CHEBI:57945"/>
        <dbReference type="EC" id="1.1.1.6"/>
    </reaction>
</comment>
<evidence type="ECO:0000256" key="4">
    <source>
        <dbReference type="ARBA" id="ARBA00023002"/>
    </source>
</evidence>
<accession>A0A377ZSK0</accession>
<dbReference type="FunFam" id="3.40.50.1970:FF:000005">
    <property type="entry name" value="Glycerol dehydrogenase"/>
    <property type="match status" value="1"/>
</dbReference>
<sequence length="463" mass="49077">MDRIIQSPGKYIQGAGAIKRLGDYLKPLAERWLVVGDKFVLGFAEEMLRKSLADAGLAAEIAPFGGECSHNEINRLRDIAGNAKCTAVLGIGGGKTLDTAKALAHFMNVPVAIAPTIASTDAPCSALSVIYTDEGEFDSYLMLPRNPNMVIVDTQIVAGAPARLLAAGIGDALATWFEARACSRSGATTMAGGKCTQAALALAELCYNTLLEEGEKAMLAAEQHVVTPALERVVEANTYLSGVGFESGGLAAAHAIHNGMTAIPDAHHYYHGEKVAFGTLTQLVLENAPVDEIETVAALCHSVGLPITLAQLDIKGDIRPKCVWWRKPPALKAKPFTICRAALIPTRSTPRCWWPTSMVSASCRNGNKPEQNTRRQPGVFYASLQAGAGYAPRLLILIIANASTINAMPQPSTFPGFSCSSHQENSTPQTGTASVLRPAILAGKLRSTKSHRLQASAVARIAL</sequence>
<evidence type="ECO:0000256" key="1">
    <source>
        <dbReference type="ARBA" id="ARBA00007358"/>
    </source>
</evidence>